<evidence type="ECO:0000256" key="12">
    <source>
        <dbReference type="SAM" id="Coils"/>
    </source>
</evidence>
<keyword evidence="9" id="KW-0067">ATP-binding</keyword>
<dbReference type="PROSITE" id="PS50113">
    <property type="entry name" value="PAC"/>
    <property type="match status" value="1"/>
</dbReference>
<dbReference type="InterPro" id="IPR000014">
    <property type="entry name" value="PAS"/>
</dbReference>
<dbReference type="FunFam" id="3.30.565.10:FF:000010">
    <property type="entry name" value="Sensor histidine kinase RcsC"/>
    <property type="match status" value="1"/>
</dbReference>
<dbReference type="Pfam" id="PF02518">
    <property type="entry name" value="HATPase_c"/>
    <property type="match status" value="1"/>
</dbReference>
<dbReference type="InterPro" id="IPR004358">
    <property type="entry name" value="Sig_transdc_His_kin-like_C"/>
</dbReference>
<evidence type="ECO:0000256" key="1">
    <source>
        <dbReference type="ARBA" id="ARBA00000085"/>
    </source>
</evidence>
<dbReference type="InterPro" id="IPR003594">
    <property type="entry name" value="HATPase_dom"/>
</dbReference>
<dbReference type="SMART" id="SM00086">
    <property type="entry name" value="PAC"/>
    <property type="match status" value="1"/>
</dbReference>
<dbReference type="EC" id="2.7.13.3" evidence="3"/>
<keyword evidence="5" id="KW-0808">Transferase</keyword>
<dbReference type="CDD" id="cd00082">
    <property type="entry name" value="HisKA"/>
    <property type="match status" value="1"/>
</dbReference>
<feature type="domain" description="Histidine kinase" evidence="13">
    <location>
        <begin position="365"/>
        <end position="597"/>
    </location>
</feature>
<dbReference type="SMART" id="SM00388">
    <property type="entry name" value="HisKA"/>
    <property type="match status" value="1"/>
</dbReference>
<dbReference type="AlphaFoldDB" id="A0A178IHW1"/>
<dbReference type="PROSITE" id="PS50109">
    <property type="entry name" value="HIS_KIN"/>
    <property type="match status" value="1"/>
</dbReference>
<evidence type="ECO:0000256" key="9">
    <source>
        <dbReference type="ARBA" id="ARBA00022840"/>
    </source>
</evidence>
<evidence type="ECO:0000313" key="16">
    <source>
        <dbReference type="EMBL" id="OAM89552.1"/>
    </source>
</evidence>
<dbReference type="SUPFAM" id="SSF55874">
    <property type="entry name" value="ATPase domain of HSP90 chaperone/DNA topoisomerase II/histidine kinase"/>
    <property type="match status" value="1"/>
</dbReference>
<reference evidence="16 17" key="1">
    <citation type="submission" date="2016-01" db="EMBL/GenBank/DDBJ databases">
        <title>High potential of lignocellulose degradation of a new Verrucomicrobia species.</title>
        <authorList>
            <person name="Wang Y."/>
            <person name="Shi Y."/>
            <person name="Qiu Z."/>
            <person name="Liu S."/>
            <person name="Yang H."/>
        </authorList>
    </citation>
    <scope>NUCLEOTIDE SEQUENCE [LARGE SCALE GENOMIC DNA]</scope>
    <source>
        <strain evidence="16 17">TSB47</strain>
    </source>
</reference>
<dbReference type="Proteomes" id="UP000078486">
    <property type="component" value="Unassembled WGS sequence"/>
</dbReference>
<dbReference type="InterPro" id="IPR035965">
    <property type="entry name" value="PAS-like_dom_sf"/>
</dbReference>
<keyword evidence="10" id="KW-1133">Transmembrane helix</keyword>
<dbReference type="Gene3D" id="1.10.287.130">
    <property type="match status" value="1"/>
</dbReference>
<feature type="coiled-coil region" evidence="12">
    <location>
        <begin position="338"/>
        <end position="365"/>
    </location>
</feature>
<keyword evidence="12" id="KW-0175">Coiled coil</keyword>
<dbReference type="Pfam" id="PF00512">
    <property type="entry name" value="HisKA"/>
    <property type="match status" value="1"/>
</dbReference>
<dbReference type="GO" id="GO:0005524">
    <property type="term" value="F:ATP binding"/>
    <property type="evidence" value="ECO:0007669"/>
    <property type="project" value="UniProtKB-KW"/>
</dbReference>
<keyword evidence="11" id="KW-0472">Membrane</keyword>
<dbReference type="InterPro" id="IPR036890">
    <property type="entry name" value="HATPase_C_sf"/>
</dbReference>
<evidence type="ECO:0000256" key="3">
    <source>
        <dbReference type="ARBA" id="ARBA00012438"/>
    </source>
</evidence>
<feature type="domain" description="PAS" evidence="14">
    <location>
        <begin position="222"/>
        <end position="265"/>
    </location>
</feature>
<sequence>MTKKHKTAMFVLILLVSLVAGGFEWSRMVADQRAELERDLLHYALSFPAEETSGLAGRRADMETELFRQISTRLATVREARPAVGFLSLLRLDPATGHVICLAAAGAAEEADAIPGPGDSRDGTADARAARELADGATTAVNLLHRDWEGKYWISGYAIGGGGRAARDGPAVDVLRYDVDAGYWARAIGGAVAERVLTVWLLLGLPFAAFLLGKRHNRQEMLIQKLSEAIEQSDTPILIAKHDGGIEYVNPSFCKQVGYTREELMPIKWRSLRTMEPSPEEFARRDALVQAGTPWEAEWEFRRKSGETYPVRATVTPVREASGEVLATILVITDITERRKQELMLQRAKEKAEEAERAKSVFLATMSHEVRTPLNGIVGFSSLLRDTELTPEQEGYVETIRKSGETLVRLTSDILALSRIESGKMQLEPAPADPRLLIEETLDQVAAQTEGRALDLLHEVAAEVPETVLIDSTRLRQVLLNFASNAIKFTASGEVEMRLKVLASDQPAIVAGKQDGRVMMTLLFSVRDTGIGISTVSQEKLFQPFSQVDSTNSRRYGGAGLGLAISRHLVHLLGGDVCVESEPGSGSVFYFSVVCALPANAAPPPPDGSLARLRVAVATTSAGMTRELTRELKARDAIVSVLAPGALAAAEKDWDMAIVDCAVADDGPAWGGITALLGPRPARILGLLNVSAGTAERQLRRGQFQFLLARPVHHGALAKQLARMAGRDERNAAPRAA</sequence>
<dbReference type="InterPro" id="IPR003661">
    <property type="entry name" value="HisK_dim/P_dom"/>
</dbReference>
<dbReference type="CDD" id="cd00130">
    <property type="entry name" value="PAS"/>
    <property type="match status" value="1"/>
</dbReference>
<keyword evidence="17" id="KW-1185">Reference proteome</keyword>
<comment type="catalytic activity">
    <reaction evidence="1">
        <text>ATP + protein L-histidine = ADP + protein N-phospho-L-histidine.</text>
        <dbReference type="EC" id="2.7.13.3"/>
    </reaction>
</comment>
<evidence type="ECO:0000259" key="15">
    <source>
        <dbReference type="PROSITE" id="PS50113"/>
    </source>
</evidence>
<dbReference type="SUPFAM" id="SSF55785">
    <property type="entry name" value="PYP-like sensor domain (PAS domain)"/>
    <property type="match status" value="1"/>
</dbReference>
<dbReference type="InterPro" id="IPR001610">
    <property type="entry name" value="PAC"/>
</dbReference>
<comment type="caution">
    <text evidence="16">The sequence shown here is derived from an EMBL/GenBank/DDBJ whole genome shotgun (WGS) entry which is preliminary data.</text>
</comment>
<evidence type="ECO:0000256" key="4">
    <source>
        <dbReference type="ARBA" id="ARBA00022553"/>
    </source>
</evidence>
<evidence type="ECO:0000256" key="6">
    <source>
        <dbReference type="ARBA" id="ARBA00022692"/>
    </source>
</evidence>
<dbReference type="Gene3D" id="3.30.450.20">
    <property type="entry name" value="PAS domain"/>
    <property type="match status" value="1"/>
</dbReference>
<gene>
    <name evidence="16" type="ORF">AW736_12815</name>
</gene>
<evidence type="ECO:0000313" key="17">
    <source>
        <dbReference type="Proteomes" id="UP000078486"/>
    </source>
</evidence>
<keyword evidence="7" id="KW-0547">Nucleotide-binding</keyword>
<dbReference type="EMBL" id="LRRQ01000089">
    <property type="protein sequence ID" value="OAM89552.1"/>
    <property type="molecule type" value="Genomic_DNA"/>
</dbReference>
<dbReference type="CDD" id="cd16922">
    <property type="entry name" value="HATPase_EvgS-ArcB-TorS-like"/>
    <property type="match status" value="1"/>
</dbReference>
<dbReference type="InterPro" id="IPR005467">
    <property type="entry name" value="His_kinase_dom"/>
</dbReference>
<dbReference type="PANTHER" id="PTHR45339">
    <property type="entry name" value="HYBRID SIGNAL TRANSDUCTION HISTIDINE KINASE J"/>
    <property type="match status" value="1"/>
</dbReference>
<evidence type="ECO:0000256" key="8">
    <source>
        <dbReference type="ARBA" id="ARBA00022777"/>
    </source>
</evidence>
<dbReference type="PANTHER" id="PTHR45339:SF3">
    <property type="entry name" value="HISTIDINE KINASE"/>
    <property type="match status" value="1"/>
</dbReference>
<name>A0A178IHW1_9BACT</name>
<dbReference type="PROSITE" id="PS50112">
    <property type="entry name" value="PAS"/>
    <property type="match status" value="1"/>
</dbReference>
<evidence type="ECO:0000256" key="2">
    <source>
        <dbReference type="ARBA" id="ARBA00004370"/>
    </source>
</evidence>
<dbReference type="FunFam" id="1.10.287.130:FF:000004">
    <property type="entry name" value="Ethylene receptor 1"/>
    <property type="match status" value="1"/>
</dbReference>
<evidence type="ECO:0000256" key="7">
    <source>
        <dbReference type="ARBA" id="ARBA00022741"/>
    </source>
</evidence>
<organism evidence="16 17">
    <name type="scientific">Termitidicoccus mucosus</name>
    <dbReference type="NCBI Taxonomy" id="1184151"/>
    <lineage>
        <taxon>Bacteria</taxon>
        <taxon>Pseudomonadati</taxon>
        <taxon>Verrucomicrobiota</taxon>
        <taxon>Opitutia</taxon>
        <taxon>Opitutales</taxon>
        <taxon>Opitutaceae</taxon>
        <taxon>Termitidicoccus</taxon>
    </lineage>
</organism>
<dbReference type="RefSeq" id="WP_334319353.1">
    <property type="nucleotide sequence ID" value="NZ_CP109796.1"/>
</dbReference>
<evidence type="ECO:0000256" key="10">
    <source>
        <dbReference type="ARBA" id="ARBA00022989"/>
    </source>
</evidence>
<evidence type="ECO:0000259" key="14">
    <source>
        <dbReference type="PROSITE" id="PS50112"/>
    </source>
</evidence>
<dbReference type="SMART" id="SM00387">
    <property type="entry name" value="HATPase_c"/>
    <property type="match status" value="1"/>
</dbReference>
<proteinExistence type="predicted"/>
<dbReference type="SUPFAM" id="SSF47384">
    <property type="entry name" value="Homodimeric domain of signal transducing histidine kinase"/>
    <property type="match status" value="1"/>
</dbReference>
<dbReference type="NCBIfam" id="TIGR00229">
    <property type="entry name" value="sensory_box"/>
    <property type="match status" value="1"/>
</dbReference>
<protein>
    <recommendedName>
        <fullName evidence="3">histidine kinase</fullName>
        <ecNumber evidence="3">2.7.13.3</ecNumber>
    </recommendedName>
</protein>
<evidence type="ECO:0000256" key="11">
    <source>
        <dbReference type="ARBA" id="ARBA00023136"/>
    </source>
</evidence>
<accession>A0A178IHW1</accession>
<keyword evidence="8" id="KW-0418">Kinase</keyword>
<keyword evidence="4" id="KW-0597">Phosphoprotein</keyword>
<evidence type="ECO:0000259" key="13">
    <source>
        <dbReference type="PROSITE" id="PS50109"/>
    </source>
</evidence>
<dbReference type="PRINTS" id="PR00344">
    <property type="entry name" value="BCTRLSENSOR"/>
</dbReference>
<evidence type="ECO:0000256" key="5">
    <source>
        <dbReference type="ARBA" id="ARBA00022679"/>
    </source>
</evidence>
<feature type="domain" description="PAC" evidence="15">
    <location>
        <begin position="295"/>
        <end position="347"/>
    </location>
</feature>
<dbReference type="STRING" id="1184151.AW736_12815"/>
<dbReference type="SMART" id="SM00091">
    <property type="entry name" value="PAS"/>
    <property type="match status" value="1"/>
</dbReference>
<comment type="subcellular location">
    <subcellularLocation>
        <location evidence="2">Membrane</location>
    </subcellularLocation>
</comment>
<dbReference type="Pfam" id="PF13426">
    <property type="entry name" value="PAS_9"/>
    <property type="match status" value="1"/>
</dbReference>
<dbReference type="GO" id="GO:0000155">
    <property type="term" value="F:phosphorelay sensor kinase activity"/>
    <property type="evidence" value="ECO:0007669"/>
    <property type="project" value="InterPro"/>
</dbReference>
<dbReference type="Gene3D" id="3.30.565.10">
    <property type="entry name" value="Histidine kinase-like ATPase, C-terminal domain"/>
    <property type="match status" value="1"/>
</dbReference>
<keyword evidence="6" id="KW-0812">Transmembrane</keyword>
<dbReference type="GO" id="GO:0016020">
    <property type="term" value="C:membrane"/>
    <property type="evidence" value="ECO:0007669"/>
    <property type="project" value="UniProtKB-SubCell"/>
</dbReference>
<dbReference type="InterPro" id="IPR000700">
    <property type="entry name" value="PAS-assoc_C"/>
</dbReference>
<dbReference type="InterPro" id="IPR036097">
    <property type="entry name" value="HisK_dim/P_sf"/>
</dbReference>